<keyword evidence="2 5" id="KW-0418">Kinase</keyword>
<feature type="binding site" evidence="2">
    <location>
        <position position="16"/>
    </location>
    <ligand>
        <name>Mg(2+)</name>
        <dbReference type="ChEBI" id="CHEBI:18420"/>
        <label>3</label>
    </ligand>
</feature>
<feature type="binding site" evidence="2">
    <location>
        <position position="60"/>
    </location>
    <ligand>
        <name>Mg(2+)</name>
        <dbReference type="ChEBI" id="CHEBI:18420"/>
        <label>3</label>
    </ligand>
</feature>
<feature type="domain" description="PurM-like N-terminal" evidence="3">
    <location>
        <begin position="15"/>
        <end position="122"/>
    </location>
</feature>
<comment type="similarity">
    <text evidence="2">Belongs to the thiamine-monophosphate kinase family.</text>
</comment>
<dbReference type="InterPro" id="IPR010918">
    <property type="entry name" value="PurM-like_C_dom"/>
</dbReference>
<keyword evidence="2" id="KW-0479">Metal-binding</keyword>
<comment type="pathway">
    <text evidence="2">Cofactor biosynthesis; thiamine diphosphate biosynthesis; thiamine diphosphate from thiamine phosphate: step 1/1.</text>
</comment>
<sequence>MRAIATDPAARGLDDDAAVLEIGNETLVLTQDTMVEGVHALSSQDPADIAWKLVAVNLSDLAAKGAAPVGLLLSHALGKDDERFLAGLREAIERFDTPLLGGDTVSMPQGAPRSWTLTAIGRATHTPVPSRSGAQAGDAIYVTGPLGAAMMGFEKLREGTGADSTSYRRPLPQLSEGRALAPIVTAMMDISDGLLLDAWRMGAASGATLAIDSTAVPIAAPENRRSDAMRWGDDYELLFTAPNEAKLPCEVHRIGTVEAGEVPLKLDGEEYAGPGGLGYQH</sequence>
<dbReference type="InterPro" id="IPR036676">
    <property type="entry name" value="PurM-like_C_sf"/>
</dbReference>
<proteinExistence type="inferred from homology"/>
<dbReference type="CDD" id="cd02194">
    <property type="entry name" value="ThiL"/>
    <property type="match status" value="1"/>
</dbReference>
<dbReference type="PANTHER" id="PTHR30270">
    <property type="entry name" value="THIAMINE-MONOPHOSPHATE KINASE"/>
    <property type="match status" value="1"/>
</dbReference>
<feature type="domain" description="PurM-like C-terminal" evidence="4">
    <location>
        <begin position="135"/>
        <end position="258"/>
    </location>
</feature>
<reference evidence="6" key="1">
    <citation type="journal article" date="2019" name="Int. J. Syst. Evol. Microbiol.">
        <title>The Global Catalogue of Microorganisms (GCM) 10K type strain sequencing project: providing services to taxonomists for standard genome sequencing and annotation.</title>
        <authorList>
            <consortium name="The Broad Institute Genomics Platform"/>
            <consortium name="The Broad Institute Genome Sequencing Center for Infectious Disease"/>
            <person name="Wu L."/>
            <person name="Ma J."/>
        </authorList>
    </citation>
    <scope>NUCLEOTIDE SEQUENCE [LARGE SCALE GENOMIC DNA]</scope>
    <source>
        <strain evidence="6">CGMCC 1.15297</strain>
    </source>
</reference>
<dbReference type="InterPro" id="IPR016188">
    <property type="entry name" value="PurM-like_N"/>
</dbReference>
<name>A0ABQ1F6A4_9SPHN</name>
<dbReference type="NCBIfam" id="TIGR01379">
    <property type="entry name" value="thiL"/>
    <property type="match status" value="1"/>
</dbReference>
<comment type="function">
    <text evidence="2">Catalyzes the ATP-dependent phosphorylation of thiamine-monophosphate (TMP) to form thiamine-pyrophosphate (TPP), the active form of vitamin B1.</text>
</comment>
<feature type="binding site" evidence="2">
    <location>
        <position position="39"/>
    </location>
    <ligand>
        <name>substrate</name>
    </ligand>
</feature>
<dbReference type="Pfam" id="PF02769">
    <property type="entry name" value="AIRS_C"/>
    <property type="match status" value="1"/>
</dbReference>
<feature type="binding site" evidence="2">
    <location>
        <position position="16"/>
    </location>
    <ligand>
        <name>Mg(2+)</name>
        <dbReference type="ChEBI" id="CHEBI:18420"/>
        <label>4</label>
    </ligand>
</feature>
<accession>A0ABQ1F6A4</accession>
<dbReference type="Proteomes" id="UP000603317">
    <property type="component" value="Unassembled WGS sequence"/>
</dbReference>
<comment type="caution">
    <text evidence="2">Lacks conserved residue(s) required for the propagation of feature annotation.</text>
</comment>
<feature type="binding site" evidence="2">
    <location>
        <position position="191"/>
    </location>
    <ligand>
        <name>ATP</name>
        <dbReference type="ChEBI" id="CHEBI:30616"/>
    </ligand>
</feature>
<dbReference type="PIRSF" id="PIRSF005303">
    <property type="entry name" value="Thiam_monoph_kin"/>
    <property type="match status" value="1"/>
</dbReference>
<dbReference type="InterPro" id="IPR006283">
    <property type="entry name" value="ThiL-like"/>
</dbReference>
<dbReference type="Gene3D" id="3.30.1330.10">
    <property type="entry name" value="PurM-like, N-terminal domain"/>
    <property type="match status" value="1"/>
</dbReference>
<evidence type="ECO:0000259" key="4">
    <source>
        <dbReference type="Pfam" id="PF02769"/>
    </source>
</evidence>
<organism evidence="5 6">
    <name type="scientific">Blastomonas marina</name>
    <dbReference type="NCBI Taxonomy" id="1867408"/>
    <lineage>
        <taxon>Bacteria</taxon>
        <taxon>Pseudomonadati</taxon>
        <taxon>Pseudomonadota</taxon>
        <taxon>Alphaproteobacteria</taxon>
        <taxon>Sphingomonadales</taxon>
        <taxon>Sphingomonadaceae</taxon>
        <taxon>Blastomonas</taxon>
    </lineage>
</organism>
<keyword evidence="2" id="KW-0460">Magnesium</keyword>
<dbReference type="SUPFAM" id="SSF56042">
    <property type="entry name" value="PurM C-terminal domain-like"/>
    <property type="match status" value="1"/>
</dbReference>
<feature type="binding site" evidence="2">
    <location>
        <position position="60"/>
    </location>
    <ligand>
        <name>Mg(2+)</name>
        <dbReference type="ChEBI" id="CHEBI:18420"/>
        <label>4</label>
    </ligand>
</feature>
<feature type="binding site" evidence="2">
    <location>
        <position position="32"/>
    </location>
    <ligand>
        <name>Mg(2+)</name>
        <dbReference type="ChEBI" id="CHEBI:18420"/>
        <label>2</label>
    </ligand>
</feature>
<dbReference type="GO" id="GO:0016301">
    <property type="term" value="F:kinase activity"/>
    <property type="evidence" value="ECO:0007669"/>
    <property type="project" value="UniProtKB-KW"/>
</dbReference>
<evidence type="ECO:0000256" key="1">
    <source>
        <dbReference type="ARBA" id="ARBA00022977"/>
    </source>
</evidence>
<dbReference type="HAMAP" id="MF_02128">
    <property type="entry name" value="TMP_kinase"/>
    <property type="match status" value="1"/>
</dbReference>
<feature type="binding site" evidence="2">
    <location>
        <position position="131"/>
    </location>
    <ligand>
        <name>ATP</name>
        <dbReference type="ChEBI" id="CHEBI:30616"/>
    </ligand>
</feature>
<dbReference type="SUPFAM" id="SSF55326">
    <property type="entry name" value="PurM N-terminal domain-like"/>
    <property type="match status" value="1"/>
</dbReference>
<comment type="miscellaneous">
    <text evidence="2">Reaction mechanism of ThiL seems to utilize a direct, inline transfer of the gamma-phosphate of ATP to TMP rather than a phosphorylated enzyme intermediate.</text>
</comment>
<dbReference type="EMBL" id="BMID01000001">
    <property type="protein sequence ID" value="GGA00910.1"/>
    <property type="molecule type" value="Genomic_DNA"/>
</dbReference>
<keyword evidence="2" id="KW-0547">Nucleotide-binding</keyword>
<dbReference type="PANTHER" id="PTHR30270:SF0">
    <property type="entry name" value="THIAMINE-MONOPHOSPHATE KINASE"/>
    <property type="match status" value="1"/>
</dbReference>
<feature type="binding site" evidence="2">
    <location>
        <position position="32"/>
    </location>
    <ligand>
        <name>Mg(2+)</name>
        <dbReference type="ChEBI" id="CHEBI:18420"/>
        <label>1</label>
    </ligand>
</feature>
<gene>
    <name evidence="2 5" type="primary">thiL</name>
    <name evidence="5" type="ORF">GCM10010923_06870</name>
</gene>
<dbReference type="Pfam" id="PF00586">
    <property type="entry name" value="AIRS"/>
    <property type="match status" value="1"/>
</dbReference>
<evidence type="ECO:0000256" key="2">
    <source>
        <dbReference type="HAMAP-Rule" id="MF_02128"/>
    </source>
</evidence>
<dbReference type="InterPro" id="IPR036921">
    <property type="entry name" value="PurM-like_N_sf"/>
</dbReference>
<evidence type="ECO:0000313" key="5">
    <source>
        <dbReference type="EMBL" id="GGA00910.1"/>
    </source>
</evidence>
<dbReference type="EC" id="2.7.4.16" evidence="2"/>
<comment type="caution">
    <text evidence="5">The sequence shown here is derived from an EMBL/GenBank/DDBJ whole genome shotgun (WGS) entry which is preliminary data.</text>
</comment>
<dbReference type="Gene3D" id="3.90.650.10">
    <property type="entry name" value="PurM-like C-terminal domain"/>
    <property type="match status" value="1"/>
</dbReference>
<keyword evidence="2" id="KW-0067">ATP-binding</keyword>
<keyword evidence="1 2" id="KW-0784">Thiamine biosynthesis</keyword>
<protein>
    <recommendedName>
        <fullName evidence="2">Thiamine-monophosphate kinase</fullName>
        <shortName evidence="2">TMP kinase</shortName>
        <shortName evidence="2">Thiamine-phosphate kinase</shortName>
        <ecNumber evidence="2">2.7.4.16</ecNumber>
    </recommendedName>
</protein>
<feature type="binding site" evidence="2">
    <location>
        <position position="189"/>
    </location>
    <ligand>
        <name>Mg(2+)</name>
        <dbReference type="ChEBI" id="CHEBI:18420"/>
        <label>3</label>
    </ligand>
</feature>
<feature type="binding site" evidence="2">
    <location>
        <position position="60"/>
    </location>
    <ligand>
        <name>Mg(2+)</name>
        <dbReference type="ChEBI" id="CHEBI:18420"/>
        <label>2</label>
    </ligand>
</feature>
<feature type="binding site" evidence="2">
    <location>
        <position position="192"/>
    </location>
    <ligand>
        <name>Mg(2+)</name>
        <dbReference type="ChEBI" id="CHEBI:18420"/>
        <label>5</label>
    </ligand>
</feature>
<feature type="binding site" evidence="2">
    <location>
        <position position="103"/>
    </location>
    <ligand>
        <name>Mg(2+)</name>
        <dbReference type="ChEBI" id="CHEBI:18420"/>
        <label>1</label>
    </ligand>
</feature>
<comment type="catalytic activity">
    <reaction evidence="2">
        <text>thiamine phosphate + ATP = thiamine diphosphate + ADP</text>
        <dbReference type="Rhea" id="RHEA:15913"/>
        <dbReference type="ChEBI" id="CHEBI:30616"/>
        <dbReference type="ChEBI" id="CHEBI:37575"/>
        <dbReference type="ChEBI" id="CHEBI:58937"/>
        <dbReference type="ChEBI" id="CHEBI:456216"/>
        <dbReference type="EC" id="2.7.4.16"/>
    </reaction>
</comment>
<evidence type="ECO:0000259" key="3">
    <source>
        <dbReference type="Pfam" id="PF00586"/>
    </source>
</evidence>
<keyword evidence="2" id="KW-0808">Transferase</keyword>
<keyword evidence="6" id="KW-1185">Reference proteome</keyword>
<feature type="binding site" evidence="2">
    <location>
        <position position="30"/>
    </location>
    <ligand>
        <name>Mg(2+)</name>
        <dbReference type="ChEBI" id="CHEBI:18420"/>
        <label>4</label>
    </ligand>
</feature>
<feature type="binding site" evidence="2">
    <location>
        <position position="233"/>
    </location>
    <ligand>
        <name>substrate</name>
    </ligand>
</feature>
<evidence type="ECO:0000313" key="6">
    <source>
        <dbReference type="Proteomes" id="UP000603317"/>
    </source>
</evidence>
<feature type="binding site" evidence="2">
    <location>
        <begin position="102"/>
        <end position="103"/>
    </location>
    <ligand>
        <name>ATP</name>
        <dbReference type="ChEBI" id="CHEBI:30616"/>
    </ligand>
</feature>